<feature type="domain" description="Exportin-7/Ran-binding protein 17 TPR repeats" evidence="8">
    <location>
        <begin position="1"/>
        <end position="49"/>
    </location>
</feature>
<dbReference type="GO" id="GO:0006611">
    <property type="term" value="P:protein export from nucleus"/>
    <property type="evidence" value="ECO:0007669"/>
    <property type="project" value="TreeGrafter"/>
</dbReference>
<dbReference type="InterPro" id="IPR057947">
    <property type="entry name" value="TPR_XPO7/RBP17"/>
</dbReference>
<dbReference type="GO" id="GO:0005737">
    <property type="term" value="C:cytoplasm"/>
    <property type="evidence" value="ECO:0007669"/>
    <property type="project" value="UniProtKB-SubCell"/>
</dbReference>
<evidence type="ECO:0000313" key="9">
    <source>
        <dbReference type="EMBL" id="CAH2237961.1"/>
    </source>
</evidence>
<keyword evidence="10" id="KW-1185">Reference proteome</keyword>
<evidence type="ECO:0000256" key="4">
    <source>
        <dbReference type="ARBA" id="ARBA00022448"/>
    </source>
</evidence>
<keyword evidence="5" id="KW-0963">Cytoplasm</keyword>
<evidence type="ECO:0000256" key="3">
    <source>
        <dbReference type="ARBA" id="ARBA00009466"/>
    </source>
</evidence>
<evidence type="ECO:0000256" key="2">
    <source>
        <dbReference type="ARBA" id="ARBA00004496"/>
    </source>
</evidence>
<sequence>QLTWLVYIIGAAILGRASYNTSEENDAMDGELICRVLQLMDLTDSRLASAFLCLVIGLKCGWQLFRVSDIAIVGEVGNTTPWMDGNEECSSGRSFADFRLAF</sequence>
<feature type="non-terminal residue" evidence="9">
    <location>
        <position position="1"/>
    </location>
</feature>
<dbReference type="EMBL" id="CAKXAJ010025307">
    <property type="protein sequence ID" value="CAH2237961.1"/>
    <property type="molecule type" value="Genomic_DNA"/>
</dbReference>
<proteinExistence type="inferred from homology"/>
<comment type="subcellular location">
    <subcellularLocation>
        <location evidence="2">Cytoplasm</location>
    </subcellularLocation>
    <subcellularLocation>
        <location evidence="1">Nucleus</location>
    </subcellularLocation>
</comment>
<dbReference type="InterPro" id="IPR044189">
    <property type="entry name" value="XPO4/7-like"/>
</dbReference>
<keyword evidence="4" id="KW-0813">Transport</keyword>
<dbReference type="Proteomes" id="UP000838756">
    <property type="component" value="Unassembled WGS sequence"/>
</dbReference>
<keyword evidence="7" id="KW-0539">Nucleus</keyword>
<evidence type="ECO:0000313" key="10">
    <source>
        <dbReference type="Proteomes" id="UP000838756"/>
    </source>
</evidence>
<evidence type="ECO:0000256" key="5">
    <source>
        <dbReference type="ARBA" id="ARBA00022490"/>
    </source>
</evidence>
<evidence type="ECO:0000256" key="1">
    <source>
        <dbReference type="ARBA" id="ARBA00004123"/>
    </source>
</evidence>
<keyword evidence="6" id="KW-0653">Protein transport</keyword>
<comment type="similarity">
    <text evidence="3">Belongs to the exportin family.</text>
</comment>
<dbReference type="AlphaFoldDB" id="A0A8S4RMD2"/>
<name>A0A8S4RMD2_9NEOP</name>
<dbReference type="PANTHER" id="PTHR12596">
    <property type="entry name" value="EXPORTIN 4,7-RELATED"/>
    <property type="match status" value="1"/>
</dbReference>
<feature type="non-terminal residue" evidence="9">
    <location>
        <position position="102"/>
    </location>
</feature>
<reference evidence="9" key="1">
    <citation type="submission" date="2022-03" db="EMBL/GenBank/DDBJ databases">
        <authorList>
            <person name="Lindestad O."/>
        </authorList>
    </citation>
    <scope>NUCLEOTIDE SEQUENCE</scope>
</reference>
<dbReference type="Pfam" id="PF25795">
    <property type="entry name" value="TPR_XPO7"/>
    <property type="match status" value="1"/>
</dbReference>
<dbReference type="GO" id="GO:0005049">
    <property type="term" value="F:nuclear export signal receptor activity"/>
    <property type="evidence" value="ECO:0007669"/>
    <property type="project" value="InterPro"/>
</dbReference>
<comment type="caution">
    <text evidence="9">The sequence shown here is derived from an EMBL/GenBank/DDBJ whole genome shotgun (WGS) entry which is preliminary data.</text>
</comment>
<dbReference type="PANTHER" id="PTHR12596:SF2">
    <property type="entry name" value="EXPORTIN-7 ISOFORM X1"/>
    <property type="match status" value="1"/>
</dbReference>
<organism evidence="9 10">
    <name type="scientific">Pararge aegeria aegeria</name>
    <dbReference type="NCBI Taxonomy" id="348720"/>
    <lineage>
        <taxon>Eukaryota</taxon>
        <taxon>Metazoa</taxon>
        <taxon>Ecdysozoa</taxon>
        <taxon>Arthropoda</taxon>
        <taxon>Hexapoda</taxon>
        <taxon>Insecta</taxon>
        <taxon>Pterygota</taxon>
        <taxon>Neoptera</taxon>
        <taxon>Endopterygota</taxon>
        <taxon>Lepidoptera</taxon>
        <taxon>Glossata</taxon>
        <taxon>Ditrysia</taxon>
        <taxon>Papilionoidea</taxon>
        <taxon>Nymphalidae</taxon>
        <taxon>Satyrinae</taxon>
        <taxon>Satyrini</taxon>
        <taxon>Parargina</taxon>
        <taxon>Pararge</taxon>
    </lineage>
</organism>
<evidence type="ECO:0000256" key="7">
    <source>
        <dbReference type="ARBA" id="ARBA00023242"/>
    </source>
</evidence>
<evidence type="ECO:0000256" key="6">
    <source>
        <dbReference type="ARBA" id="ARBA00022927"/>
    </source>
</evidence>
<accession>A0A8S4RMD2</accession>
<evidence type="ECO:0000259" key="8">
    <source>
        <dbReference type="Pfam" id="PF25795"/>
    </source>
</evidence>
<gene>
    <name evidence="9" type="primary">jg12299</name>
    <name evidence="9" type="ORF">PAEG_LOCUS15123</name>
</gene>
<protein>
    <submittedName>
        <fullName evidence="9">Jg12299 protein</fullName>
    </submittedName>
</protein>
<dbReference type="GO" id="GO:0005643">
    <property type="term" value="C:nuclear pore"/>
    <property type="evidence" value="ECO:0007669"/>
    <property type="project" value="TreeGrafter"/>
</dbReference>
<dbReference type="OrthoDB" id="244158at2759"/>